<evidence type="ECO:0000313" key="10">
    <source>
        <dbReference type="Proteomes" id="UP001221898"/>
    </source>
</evidence>
<dbReference type="Pfam" id="PF00046">
    <property type="entry name" value="Homeodomain"/>
    <property type="match status" value="1"/>
</dbReference>
<dbReference type="CDD" id="cd00086">
    <property type="entry name" value="homeodomain"/>
    <property type="match status" value="1"/>
</dbReference>
<name>A0AAD7RNW1_9TELE</name>
<feature type="region of interest" description="Disordered" evidence="7">
    <location>
        <begin position="156"/>
        <end position="193"/>
    </location>
</feature>
<comment type="subcellular location">
    <subcellularLocation>
        <location evidence="1 5 6">Nucleus</location>
    </subcellularLocation>
</comment>
<evidence type="ECO:0000256" key="1">
    <source>
        <dbReference type="ARBA" id="ARBA00004123"/>
    </source>
</evidence>
<evidence type="ECO:0000256" key="3">
    <source>
        <dbReference type="ARBA" id="ARBA00023155"/>
    </source>
</evidence>
<accession>A0AAD7RNW1</accession>
<evidence type="ECO:0000256" key="5">
    <source>
        <dbReference type="PROSITE-ProRule" id="PRU00108"/>
    </source>
</evidence>
<evidence type="ECO:0000256" key="2">
    <source>
        <dbReference type="ARBA" id="ARBA00023125"/>
    </source>
</evidence>
<evidence type="ECO:0000256" key="7">
    <source>
        <dbReference type="SAM" id="MobiDB-lite"/>
    </source>
</evidence>
<feature type="compositionally biased region" description="Gly residues" evidence="7">
    <location>
        <begin position="171"/>
        <end position="193"/>
    </location>
</feature>
<evidence type="ECO:0000259" key="8">
    <source>
        <dbReference type="PROSITE" id="PS50071"/>
    </source>
</evidence>
<dbReference type="PROSITE" id="PS50071">
    <property type="entry name" value="HOMEOBOX_2"/>
    <property type="match status" value="1"/>
</dbReference>
<feature type="compositionally biased region" description="Basic and acidic residues" evidence="7">
    <location>
        <begin position="1"/>
        <end position="11"/>
    </location>
</feature>
<dbReference type="SUPFAM" id="SSF46689">
    <property type="entry name" value="Homeodomain-like"/>
    <property type="match status" value="1"/>
</dbReference>
<keyword evidence="3 5" id="KW-0371">Homeobox</keyword>
<evidence type="ECO:0000256" key="4">
    <source>
        <dbReference type="ARBA" id="ARBA00023242"/>
    </source>
</evidence>
<comment type="caution">
    <text evidence="9">The sequence shown here is derived from an EMBL/GenBank/DDBJ whole genome shotgun (WGS) entry which is preliminary data.</text>
</comment>
<dbReference type="InterPro" id="IPR001356">
    <property type="entry name" value="HD"/>
</dbReference>
<keyword evidence="10" id="KW-1185">Reference proteome</keyword>
<dbReference type="PANTHER" id="PTHR15467">
    <property type="entry name" value="ZINC-FINGERS AND HOMEOBOXES RELATED"/>
    <property type="match status" value="1"/>
</dbReference>
<dbReference type="AlphaFoldDB" id="A0AAD7RNW1"/>
<dbReference type="Gene3D" id="1.10.10.60">
    <property type="entry name" value="Homeodomain-like"/>
    <property type="match status" value="1"/>
</dbReference>
<sequence length="193" mass="20520">MAAHGDRDGGGRMDVCQQPFRGEGKNAAPRSYRGSHPNANGKPGPEHAAAADSDGSEGGGNGNTAVVSFSTNHNSVVCLPLVSEGLKLVWTQSDQTRELDCIAELVQAFNVFPYPSSREVASLARRCALPLDKVKVWFMVQRIKYGISWASEEIEETRRKLAGPERPGGEQEAGGGRGRGRGGGSGGGRGWER</sequence>
<keyword evidence="4 5" id="KW-0539">Nucleus</keyword>
<protein>
    <recommendedName>
        <fullName evidence="8">Homeobox domain-containing protein</fullName>
    </recommendedName>
</protein>
<evidence type="ECO:0000256" key="6">
    <source>
        <dbReference type="RuleBase" id="RU000682"/>
    </source>
</evidence>
<dbReference type="PANTHER" id="PTHR15467:SF10">
    <property type="entry name" value="HOMEOBOX AND LEUCINE ZIPPER ENCODING B-RELATED"/>
    <property type="match status" value="1"/>
</dbReference>
<dbReference type="GO" id="GO:0000981">
    <property type="term" value="F:DNA-binding transcription factor activity, RNA polymerase II-specific"/>
    <property type="evidence" value="ECO:0007669"/>
    <property type="project" value="TreeGrafter"/>
</dbReference>
<dbReference type="SMART" id="SM00389">
    <property type="entry name" value="HOX"/>
    <property type="match status" value="1"/>
</dbReference>
<dbReference type="Proteomes" id="UP001221898">
    <property type="component" value="Unassembled WGS sequence"/>
</dbReference>
<organism evidence="9 10">
    <name type="scientific">Aldrovandia affinis</name>
    <dbReference type="NCBI Taxonomy" id="143900"/>
    <lineage>
        <taxon>Eukaryota</taxon>
        <taxon>Metazoa</taxon>
        <taxon>Chordata</taxon>
        <taxon>Craniata</taxon>
        <taxon>Vertebrata</taxon>
        <taxon>Euteleostomi</taxon>
        <taxon>Actinopterygii</taxon>
        <taxon>Neopterygii</taxon>
        <taxon>Teleostei</taxon>
        <taxon>Notacanthiformes</taxon>
        <taxon>Halosauridae</taxon>
        <taxon>Aldrovandia</taxon>
    </lineage>
</organism>
<feature type="compositionally biased region" description="Basic and acidic residues" evidence="7">
    <location>
        <begin position="156"/>
        <end position="169"/>
    </location>
</feature>
<evidence type="ECO:0000313" key="9">
    <source>
        <dbReference type="EMBL" id="KAJ8387639.1"/>
    </source>
</evidence>
<feature type="DNA-binding region" description="Homeobox" evidence="5">
    <location>
        <begin position="104"/>
        <end position="149"/>
    </location>
</feature>
<dbReference type="EMBL" id="JAINUG010000208">
    <property type="protein sequence ID" value="KAJ8387639.1"/>
    <property type="molecule type" value="Genomic_DNA"/>
</dbReference>
<gene>
    <name evidence="9" type="ORF">AAFF_G00151890</name>
</gene>
<feature type="domain" description="Homeobox" evidence="8">
    <location>
        <begin position="102"/>
        <end position="148"/>
    </location>
</feature>
<dbReference type="GO" id="GO:0005634">
    <property type="term" value="C:nucleus"/>
    <property type="evidence" value="ECO:0007669"/>
    <property type="project" value="UniProtKB-SubCell"/>
</dbReference>
<dbReference type="GO" id="GO:0003677">
    <property type="term" value="F:DNA binding"/>
    <property type="evidence" value="ECO:0007669"/>
    <property type="project" value="UniProtKB-UniRule"/>
</dbReference>
<keyword evidence="2 5" id="KW-0238">DNA-binding</keyword>
<feature type="region of interest" description="Disordered" evidence="7">
    <location>
        <begin position="1"/>
        <end position="66"/>
    </location>
</feature>
<proteinExistence type="predicted"/>
<dbReference type="InterPro" id="IPR009057">
    <property type="entry name" value="Homeodomain-like_sf"/>
</dbReference>
<reference evidence="9" key="1">
    <citation type="journal article" date="2023" name="Science">
        <title>Genome structures resolve the early diversification of teleost fishes.</title>
        <authorList>
            <person name="Parey E."/>
            <person name="Louis A."/>
            <person name="Montfort J."/>
            <person name="Bouchez O."/>
            <person name="Roques C."/>
            <person name="Iampietro C."/>
            <person name="Lluch J."/>
            <person name="Castinel A."/>
            <person name="Donnadieu C."/>
            <person name="Desvignes T."/>
            <person name="Floi Bucao C."/>
            <person name="Jouanno E."/>
            <person name="Wen M."/>
            <person name="Mejri S."/>
            <person name="Dirks R."/>
            <person name="Jansen H."/>
            <person name="Henkel C."/>
            <person name="Chen W.J."/>
            <person name="Zahm M."/>
            <person name="Cabau C."/>
            <person name="Klopp C."/>
            <person name="Thompson A.W."/>
            <person name="Robinson-Rechavi M."/>
            <person name="Braasch I."/>
            <person name="Lecointre G."/>
            <person name="Bobe J."/>
            <person name="Postlethwait J.H."/>
            <person name="Berthelot C."/>
            <person name="Roest Crollius H."/>
            <person name="Guiguen Y."/>
        </authorList>
    </citation>
    <scope>NUCLEOTIDE SEQUENCE</scope>
    <source>
        <strain evidence="9">NC1722</strain>
    </source>
</reference>
<dbReference type="FunFam" id="1.10.10.60:FF:000425">
    <property type="entry name" value="Homeobox and leucine zipper encoding a"/>
    <property type="match status" value="1"/>
</dbReference>